<evidence type="ECO:0000313" key="3">
    <source>
        <dbReference type="Proteomes" id="UP000317421"/>
    </source>
</evidence>
<keyword evidence="3" id="KW-1185">Reference proteome</keyword>
<organism evidence="2 3">
    <name type="scientific">Botrimarina colliarenosi</name>
    <dbReference type="NCBI Taxonomy" id="2528001"/>
    <lineage>
        <taxon>Bacteria</taxon>
        <taxon>Pseudomonadati</taxon>
        <taxon>Planctomycetota</taxon>
        <taxon>Planctomycetia</taxon>
        <taxon>Pirellulales</taxon>
        <taxon>Lacipirellulaceae</taxon>
        <taxon>Botrimarina</taxon>
    </lineage>
</organism>
<reference evidence="2 3" key="1">
    <citation type="submission" date="2019-02" db="EMBL/GenBank/DDBJ databases">
        <title>Deep-cultivation of Planctomycetes and their phenomic and genomic characterization uncovers novel biology.</title>
        <authorList>
            <person name="Wiegand S."/>
            <person name="Jogler M."/>
            <person name="Boedeker C."/>
            <person name="Pinto D."/>
            <person name="Vollmers J."/>
            <person name="Rivas-Marin E."/>
            <person name="Kohn T."/>
            <person name="Peeters S.H."/>
            <person name="Heuer A."/>
            <person name="Rast P."/>
            <person name="Oberbeckmann S."/>
            <person name="Bunk B."/>
            <person name="Jeske O."/>
            <person name="Meyerdierks A."/>
            <person name="Storesund J.E."/>
            <person name="Kallscheuer N."/>
            <person name="Luecker S."/>
            <person name="Lage O.M."/>
            <person name="Pohl T."/>
            <person name="Merkel B.J."/>
            <person name="Hornburger P."/>
            <person name="Mueller R.-W."/>
            <person name="Bruemmer F."/>
            <person name="Labrenz M."/>
            <person name="Spormann A.M."/>
            <person name="Op Den Camp H."/>
            <person name="Overmann J."/>
            <person name="Amann R."/>
            <person name="Jetten M.S.M."/>
            <person name="Mascher T."/>
            <person name="Medema M.H."/>
            <person name="Devos D.P."/>
            <person name="Kaster A.-K."/>
            <person name="Ovreas L."/>
            <person name="Rohde M."/>
            <person name="Galperin M.Y."/>
            <person name="Jogler C."/>
        </authorList>
    </citation>
    <scope>NUCLEOTIDE SEQUENCE [LARGE SCALE GENOMIC DNA]</scope>
    <source>
        <strain evidence="2 3">Pla108</strain>
    </source>
</reference>
<dbReference type="PANTHER" id="PTHR47515">
    <property type="entry name" value="LOW CALCIUM RESPONSE LOCUS PROTEIN T"/>
    <property type="match status" value="1"/>
</dbReference>
<dbReference type="EMBL" id="SJPR01000001">
    <property type="protein sequence ID" value="TWU00477.1"/>
    <property type="molecule type" value="Genomic_DNA"/>
</dbReference>
<proteinExistence type="predicted"/>
<dbReference type="AlphaFoldDB" id="A0A5C6ALY3"/>
<dbReference type="Proteomes" id="UP000317421">
    <property type="component" value="Unassembled WGS sequence"/>
</dbReference>
<feature type="region of interest" description="Disordered" evidence="1">
    <location>
        <begin position="1"/>
        <end position="28"/>
    </location>
</feature>
<evidence type="ECO:0000313" key="2">
    <source>
        <dbReference type="EMBL" id="TWU00477.1"/>
    </source>
</evidence>
<evidence type="ECO:0008006" key="4">
    <source>
        <dbReference type="Google" id="ProtNLM"/>
    </source>
</evidence>
<name>A0A5C6ALY3_9BACT</name>
<accession>A0A5C6ALY3</accession>
<feature type="compositionally biased region" description="Basic residues" evidence="1">
    <location>
        <begin position="8"/>
        <end position="20"/>
    </location>
</feature>
<sequence length="74" mass="8844">MKRKEGLKVPPKKRKKRRPGRKENGCVRREARHKSDVWAWDFVFDRTTSGSAIKCLTIVDEFTRQVSLRKRVWC</sequence>
<gene>
    <name evidence="2" type="ORF">Pla108_14280</name>
</gene>
<comment type="caution">
    <text evidence="2">The sequence shown here is derived from an EMBL/GenBank/DDBJ whole genome shotgun (WGS) entry which is preliminary data.</text>
</comment>
<dbReference type="PANTHER" id="PTHR47515:SF1">
    <property type="entry name" value="BLR2054 PROTEIN"/>
    <property type="match status" value="1"/>
</dbReference>
<protein>
    <recommendedName>
        <fullName evidence="4">Integrase catalytic domain-containing protein</fullName>
    </recommendedName>
</protein>
<evidence type="ECO:0000256" key="1">
    <source>
        <dbReference type="SAM" id="MobiDB-lite"/>
    </source>
</evidence>